<protein>
    <submittedName>
        <fullName evidence="5">Prolyl oligopeptidase family serine peptidase</fullName>
    </submittedName>
</protein>
<dbReference type="Gene3D" id="2.120.10.30">
    <property type="entry name" value="TolB, C-terminal domain"/>
    <property type="match status" value="1"/>
</dbReference>
<gene>
    <name evidence="5" type="ORF">BJP36_12735</name>
</gene>
<dbReference type="Pfam" id="PF00326">
    <property type="entry name" value="Peptidase_S9"/>
    <property type="match status" value="1"/>
</dbReference>
<accession>A0A1D9FZH4</accession>
<organism evidence="5 6">
    <name type="scientific">Moorena producens (strain JHB)</name>
    <dbReference type="NCBI Taxonomy" id="1454205"/>
    <lineage>
        <taxon>Bacteria</taxon>
        <taxon>Bacillati</taxon>
        <taxon>Cyanobacteriota</taxon>
        <taxon>Cyanophyceae</taxon>
        <taxon>Coleofasciculales</taxon>
        <taxon>Coleofasciculaceae</taxon>
        <taxon>Moorena</taxon>
    </lineage>
</organism>
<dbReference type="SUPFAM" id="SSF53474">
    <property type="entry name" value="alpha/beta-Hydrolases"/>
    <property type="match status" value="1"/>
</dbReference>
<evidence type="ECO:0000313" key="5">
    <source>
        <dbReference type="EMBL" id="AOY80664.1"/>
    </source>
</evidence>
<dbReference type="PANTHER" id="PTHR42776">
    <property type="entry name" value="SERINE PEPTIDASE S9 FAMILY MEMBER"/>
    <property type="match status" value="1"/>
</dbReference>
<keyword evidence="2" id="KW-0720">Serine protease</keyword>
<dbReference type="PANTHER" id="PTHR42776:SF27">
    <property type="entry name" value="DIPEPTIDYL PEPTIDASE FAMILY MEMBER 6"/>
    <property type="match status" value="1"/>
</dbReference>
<name>A0A1D9FZH4_MOOP1</name>
<dbReference type="InterPro" id="IPR001375">
    <property type="entry name" value="Peptidase_S9_cat"/>
</dbReference>
<dbReference type="InterPro" id="IPR011659">
    <property type="entry name" value="WD40"/>
</dbReference>
<dbReference type="SUPFAM" id="SSF82171">
    <property type="entry name" value="DPP6 N-terminal domain-like"/>
    <property type="match status" value="1"/>
</dbReference>
<evidence type="ECO:0000259" key="4">
    <source>
        <dbReference type="Pfam" id="PF11954"/>
    </source>
</evidence>
<dbReference type="InterPro" id="IPR021860">
    <property type="entry name" value="Peptidase_S12_Pab87-rel_C"/>
</dbReference>
<sequence>MKQFQFGAGLMMSISLMGFSLGNPPLPLTAKTASAAESQTAVAPLLQRELFFGDPEITGAQLSPDGQFLAFQKPLDGVINVWVKGINEPMEAARPVTADAESPIIIYFWSADGRYILYAQDKGGNENFHIYAVEAKSLGETSPVTRDLTPVEGITASIYSVPKRTPNHIIIGLNERNPQFHDVYRLDLTTGERTLLIQNDDNIALWTTDLDGNVRIGYRQTLEGGHEILAVQKDGLTPVYTCQIEETCVPIRFHKDGQRVYLISNRDGNLIQLELLDLESQQSQVVEVDPENQVDFGRAVFSEATDELIATSYVGDRIRIYPQNDKIAADLAFLKQQLPDVDIVLQSLTLDDRFALIGTRSDVNPGSTYLFDRSTQTLEKLYDDRPELPREHLATMQPIRYTARDGLEIPAYLTLPQGVDPVNLPVIVMPHGGPWGRDMWGYKRFTQFLANRGYAVLQPNFRGSTGYGKAFLNAGNNEWGTGAMQHDLTDGVQYLIDAGIADPERVGIFGVSYGGYATLAGLAFTPDIYAVGVSYVGPSNLITLLKSIPPYWESMKATFALRLGDPDDPSDRSRLKAQSPLFSADQIQAPLMVIQGAKDPRVKQAESDQIVAALRDLGRPVEYLIAPDEGHGFRKEINSLAMTAGLEKFLAEHLGGRYQAEMSEDVQAQLEKLTVDIDTVTVNESSEPEIVELDPAIYNRYLGTYQLLPNMQIAIRVEEEQLLAQATGQEAFSLYAVSETKFVAQVADITIQFNLSADETVDGLTLYQGGQELIASKVK</sequence>
<dbReference type="AlphaFoldDB" id="A0A1D9FZH4"/>
<keyword evidence="2" id="KW-0645">Protease</keyword>
<evidence type="ECO:0000256" key="1">
    <source>
        <dbReference type="ARBA" id="ARBA00022801"/>
    </source>
</evidence>
<dbReference type="Proteomes" id="UP000176944">
    <property type="component" value="Chromosome"/>
</dbReference>
<dbReference type="Gene3D" id="3.40.50.1820">
    <property type="entry name" value="alpha/beta hydrolase"/>
    <property type="match status" value="1"/>
</dbReference>
<keyword evidence="1" id="KW-0378">Hydrolase</keyword>
<evidence type="ECO:0000313" key="6">
    <source>
        <dbReference type="Proteomes" id="UP000176944"/>
    </source>
</evidence>
<dbReference type="Pfam" id="PF11954">
    <property type="entry name" value="DUF3471"/>
    <property type="match status" value="1"/>
</dbReference>
<evidence type="ECO:0000259" key="3">
    <source>
        <dbReference type="Pfam" id="PF00326"/>
    </source>
</evidence>
<dbReference type="Pfam" id="PF07676">
    <property type="entry name" value="PD40"/>
    <property type="match status" value="1"/>
</dbReference>
<feature type="domain" description="Peptidase S9 prolyl oligopeptidase catalytic" evidence="3">
    <location>
        <begin position="444"/>
        <end position="656"/>
    </location>
</feature>
<dbReference type="EMBL" id="CP017708">
    <property type="protein sequence ID" value="AOY80664.1"/>
    <property type="molecule type" value="Genomic_DNA"/>
</dbReference>
<proteinExistence type="predicted"/>
<dbReference type="InterPro" id="IPR029058">
    <property type="entry name" value="AB_hydrolase_fold"/>
</dbReference>
<dbReference type="GO" id="GO:0004252">
    <property type="term" value="F:serine-type endopeptidase activity"/>
    <property type="evidence" value="ECO:0007669"/>
    <property type="project" value="TreeGrafter"/>
</dbReference>
<dbReference type="GO" id="GO:0006508">
    <property type="term" value="P:proteolysis"/>
    <property type="evidence" value="ECO:0007669"/>
    <property type="project" value="InterPro"/>
</dbReference>
<evidence type="ECO:0000256" key="2">
    <source>
        <dbReference type="ARBA" id="ARBA00022825"/>
    </source>
</evidence>
<dbReference type="InterPro" id="IPR011042">
    <property type="entry name" value="6-blade_b-propeller_TolB-like"/>
</dbReference>
<feature type="domain" description="Peptidase S12 Pab87-related C-terminal" evidence="4">
    <location>
        <begin position="692"/>
        <end position="767"/>
    </location>
</feature>
<reference evidence="6" key="1">
    <citation type="submission" date="2016-10" db="EMBL/GenBank/DDBJ databases">
        <title>Comparative genomics uncovers the prolific and rare metabolic potential of the cyanobacterial genus Moorea.</title>
        <authorList>
            <person name="Leao T."/>
            <person name="Castelao G."/>
            <person name="Korobeynikov A."/>
            <person name="Monroe E.A."/>
            <person name="Podell S."/>
            <person name="Glukhov E."/>
            <person name="Allen E."/>
            <person name="Gerwick W.H."/>
            <person name="Gerwick L."/>
        </authorList>
    </citation>
    <scope>NUCLEOTIDE SEQUENCE [LARGE SCALE GENOMIC DNA]</scope>
    <source>
        <strain evidence="6">JHB</strain>
    </source>
</reference>